<keyword evidence="5" id="KW-1185">Reference proteome</keyword>
<dbReference type="OrthoDB" id="8281972at2"/>
<protein>
    <submittedName>
        <fullName evidence="4">Septum site-determining protein MinD</fullName>
    </submittedName>
</protein>
<gene>
    <name evidence="4" type="primary">minD</name>
    <name evidence="4" type="ORF">POI8812_00911</name>
</gene>
<evidence type="ECO:0000256" key="1">
    <source>
        <dbReference type="ARBA" id="ARBA00022741"/>
    </source>
</evidence>
<evidence type="ECO:0000313" key="4">
    <source>
        <dbReference type="EMBL" id="SPF28609.1"/>
    </source>
</evidence>
<evidence type="ECO:0000256" key="2">
    <source>
        <dbReference type="ARBA" id="ARBA00022840"/>
    </source>
</evidence>
<keyword evidence="1" id="KW-0547">Nucleotide-binding</keyword>
<dbReference type="PANTHER" id="PTHR43384">
    <property type="entry name" value="SEPTUM SITE-DETERMINING PROTEIN MIND HOMOLOG, CHLOROPLASTIC-RELATED"/>
    <property type="match status" value="1"/>
</dbReference>
<dbReference type="InterPro" id="IPR027417">
    <property type="entry name" value="P-loop_NTPase"/>
</dbReference>
<feature type="domain" description="AAA" evidence="3">
    <location>
        <begin position="155"/>
        <end position="314"/>
    </location>
</feature>
<dbReference type="EMBL" id="OMKW01000001">
    <property type="protein sequence ID" value="SPF28609.1"/>
    <property type="molecule type" value="Genomic_DNA"/>
</dbReference>
<name>A0A2R8A8R3_9RHOB</name>
<organism evidence="4 5">
    <name type="scientific">Pontivivens insulae</name>
    <dbReference type="NCBI Taxonomy" id="1639689"/>
    <lineage>
        <taxon>Bacteria</taxon>
        <taxon>Pseudomonadati</taxon>
        <taxon>Pseudomonadota</taxon>
        <taxon>Alphaproteobacteria</taxon>
        <taxon>Rhodobacterales</taxon>
        <taxon>Paracoccaceae</taxon>
        <taxon>Pontivivens</taxon>
    </lineage>
</organism>
<dbReference type="RefSeq" id="WP_108781295.1">
    <property type="nucleotide sequence ID" value="NZ_OMKW01000001.1"/>
</dbReference>
<dbReference type="Proteomes" id="UP000244932">
    <property type="component" value="Unassembled WGS sequence"/>
</dbReference>
<dbReference type="GO" id="GO:0051782">
    <property type="term" value="P:negative regulation of cell division"/>
    <property type="evidence" value="ECO:0007669"/>
    <property type="project" value="TreeGrafter"/>
</dbReference>
<dbReference type="GO" id="GO:0016887">
    <property type="term" value="F:ATP hydrolysis activity"/>
    <property type="evidence" value="ECO:0007669"/>
    <property type="project" value="TreeGrafter"/>
</dbReference>
<dbReference type="AlphaFoldDB" id="A0A2R8A8R3"/>
<dbReference type="InterPro" id="IPR025669">
    <property type="entry name" value="AAA_dom"/>
</dbReference>
<dbReference type="Gene3D" id="3.40.50.300">
    <property type="entry name" value="P-loop containing nucleotide triphosphate hydrolases"/>
    <property type="match status" value="1"/>
</dbReference>
<evidence type="ECO:0000313" key="5">
    <source>
        <dbReference type="Proteomes" id="UP000244932"/>
    </source>
</evidence>
<dbReference type="PANTHER" id="PTHR43384:SF6">
    <property type="entry name" value="SEPTUM SITE-DETERMINING PROTEIN MIND HOMOLOG, CHLOROPLASTIC"/>
    <property type="match status" value="1"/>
</dbReference>
<dbReference type="GO" id="GO:0009898">
    <property type="term" value="C:cytoplasmic side of plasma membrane"/>
    <property type="evidence" value="ECO:0007669"/>
    <property type="project" value="TreeGrafter"/>
</dbReference>
<keyword evidence="2" id="KW-0067">ATP-binding</keyword>
<accession>A0A2R8A8R3</accession>
<dbReference type="InterPro" id="IPR050625">
    <property type="entry name" value="ParA/MinD_ATPase"/>
</dbReference>
<dbReference type="Pfam" id="PF13614">
    <property type="entry name" value="AAA_31"/>
    <property type="match status" value="1"/>
</dbReference>
<proteinExistence type="predicted"/>
<dbReference type="SUPFAM" id="SSF52540">
    <property type="entry name" value="P-loop containing nucleoside triphosphate hydrolases"/>
    <property type="match status" value="1"/>
</dbReference>
<sequence length="406" mass="44414">MVLRSKKAQATESLVIARDIEEFDLLIEDMDGEYPEVWSSSDLAGASKAIAALDEDTSESVILAVQREDEDNLDQFVDLIKQAKAADMLALLVLDEVSPAAMHRLIRSGADDFTPYPLPEGVFSETVSKLRERPAQAEATTSSAPRGRGGMILPVYGVAGGVGGTTFATNLAWELAQSPRKVDRKVCILDLDLQYGSVASSLDIARREASSELMLEPQGKDRESFSSAMSNYKQKLDVLTAPPDSMPYDVIAPEDLRALLEIARASYDFVVIDMPKALVSWSTEVLSAAEAYFVIMEIDMRSAQNMLRFLRLLKSEDLPIEKLQYILNRAPGGLDLGAKTRVKRMAESLGIEYNVLLPDGGKTVTSANDQGEPLAEHSGSNALRKEIRKVAKTLTELAEKQRNSGL</sequence>
<dbReference type="GO" id="GO:0005524">
    <property type="term" value="F:ATP binding"/>
    <property type="evidence" value="ECO:0007669"/>
    <property type="project" value="UniProtKB-KW"/>
</dbReference>
<evidence type="ECO:0000259" key="3">
    <source>
        <dbReference type="Pfam" id="PF13614"/>
    </source>
</evidence>
<dbReference type="GO" id="GO:0005829">
    <property type="term" value="C:cytosol"/>
    <property type="evidence" value="ECO:0007669"/>
    <property type="project" value="TreeGrafter"/>
</dbReference>
<reference evidence="4 5" key="1">
    <citation type="submission" date="2018-03" db="EMBL/GenBank/DDBJ databases">
        <authorList>
            <person name="Keele B.F."/>
        </authorList>
    </citation>
    <scope>NUCLEOTIDE SEQUENCE [LARGE SCALE GENOMIC DNA]</scope>
    <source>
        <strain evidence="4 5">CeCT 8812</strain>
    </source>
</reference>